<accession>A0AAN4ZG61</accession>
<gene>
    <name evidence="2" type="ORF">PMAYCL1PPCAC_08651</name>
</gene>
<sequence length="119" mass="14039">SVRYFQKVKVMGNHISDMSKESATFYLTDKPKLKSVHFEDDSSEHLPILTGSLTWNMRLLTAEAENKRLKYELVKMRAKAEASNEEKRRLKVELAKIRAESMEREQSRNHRWVVRGFIK</sequence>
<keyword evidence="3" id="KW-1185">Reference proteome</keyword>
<reference evidence="3" key="1">
    <citation type="submission" date="2022-10" db="EMBL/GenBank/DDBJ databases">
        <title>Genome assembly of Pristionchus species.</title>
        <authorList>
            <person name="Yoshida K."/>
            <person name="Sommer R.J."/>
        </authorList>
    </citation>
    <scope>NUCLEOTIDE SEQUENCE [LARGE SCALE GENOMIC DNA]</scope>
    <source>
        <strain evidence="3">RS5460</strain>
    </source>
</reference>
<dbReference type="AlphaFoldDB" id="A0AAN4ZG61"/>
<name>A0AAN4ZG61_9BILA</name>
<feature type="non-terminal residue" evidence="2">
    <location>
        <position position="119"/>
    </location>
</feature>
<dbReference type="EMBL" id="BTRK01000002">
    <property type="protein sequence ID" value="GMR38456.1"/>
    <property type="molecule type" value="Genomic_DNA"/>
</dbReference>
<feature type="non-terminal residue" evidence="2">
    <location>
        <position position="1"/>
    </location>
</feature>
<evidence type="ECO:0000256" key="1">
    <source>
        <dbReference type="SAM" id="Coils"/>
    </source>
</evidence>
<feature type="coiled-coil region" evidence="1">
    <location>
        <begin position="59"/>
        <end position="100"/>
    </location>
</feature>
<evidence type="ECO:0000313" key="3">
    <source>
        <dbReference type="Proteomes" id="UP001328107"/>
    </source>
</evidence>
<comment type="caution">
    <text evidence="2">The sequence shown here is derived from an EMBL/GenBank/DDBJ whole genome shotgun (WGS) entry which is preliminary data.</text>
</comment>
<proteinExistence type="predicted"/>
<keyword evidence="1" id="KW-0175">Coiled coil</keyword>
<dbReference type="Proteomes" id="UP001328107">
    <property type="component" value="Unassembled WGS sequence"/>
</dbReference>
<protein>
    <submittedName>
        <fullName evidence="2">Uncharacterized protein</fullName>
    </submittedName>
</protein>
<organism evidence="2 3">
    <name type="scientific">Pristionchus mayeri</name>
    <dbReference type="NCBI Taxonomy" id="1317129"/>
    <lineage>
        <taxon>Eukaryota</taxon>
        <taxon>Metazoa</taxon>
        <taxon>Ecdysozoa</taxon>
        <taxon>Nematoda</taxon>
        <taxon>Chromadorea</taxon>
        <taxon>Rhabditida</taxon>
        <taxon>Rhabditina</taxon>
        <taxon>Diplogasteromorpha</taxon>
        <taxon>Diplogasteroidea</taxon>
        <taxon>Neodiplogasteridae</taxon>
        <taxon>Pristionchus</taxon>
    </lineage>
</organism>
<evidence type="ECO:0000313" key="2">
    <source>
        <dbReference type="EMBL" id="GMR38456.1"/>
    </source>
</evidence>